<protein>
    <recommendedName>
        <fullName evidence="2">SRPBCC family protein</fullName>
    </recommendedName>
</protein>
<evidence type="ECO:0000313" key="1">
    <source>
        <dbReference type="EMBL" id="AIE98109.1"/>
    </source>
</evidence>
<dbReference type="AlphaFoldDB" id="A0A075G3U6"/>
<evidence type="ECO:0008006" key="2">
    <source>
        <dbReference type="Google" id="ProtNLM"/>
    </source>
</evidence>
<dbReference type="SUPFAM" id="SSF55961">
    <property type="entry name" value="Bet v1-like"/>
    <property type="match status" value="1"/>
</dbReference>
<dbReference type="Gene3D" id="3.30.530.20">
    <property type="match status" value="1"/>
</dbReference>
<dbReference type="EMBL" id="KF900526">
    <property type="protein sequence ID" value="AIE98109.1"/>
    <property type="molecule type" value="Genomic_DNA"/>
</dbReference>
<dbReference type="CDD" id="cd07821">
    <property type="entry name" value="PYR_PYL_RCAR_like"/>
    <property type="match status" value="1"/>
</dbReference>
<proteinExistence type="predicted"/>
<dbReference type="PANTHER" id="PTHR39332:SF7">
    <property type="entry name" value="SRPBCC FAMILY PROTEIN"/>
    <property type="match status" value="1"/>
</dbReference>
<dbReference type="PANTHER" id="PTHR39332">
    <property type="entry name" value="BLL4707 PROTEIN"/>
    <property type="match status" value="1"/>
</dbReference>
<reference evidence="1" key="1">
    <citation type="journal article" date="2014" name="Genome Biol. Evol.">
        <title>Pangenome evidence for extensive interdomain horizontal transfer affecting lineage core and shell genes in uncultured planktonic thaumarchaeota and euryarchaeota.</title>
        <authorList>
            <person name="Deschamps P."/>
            <person name="Zivanovic Y."/>
            <person name="Moreira D."/>
            <person name="Rodriguez-Valera F."/>
            <person name="Lopez-Garcia P."/>
        </authorList>
    </citation>
    <scope>NUCLEOTIDE SEQUENCE</scope>
</reference>
<dbReference type="InterPro" id="IPR019587">
    <property type="entry name" value="Polyketide_cyclase/dehydratase"/>
</dbReference>
<sequence>MNKPRFLSTGYHNGTANTSTTINVSKQIVWSKISNIINLDWLKEIKKTGYITEKRVGVGAGRKLEFQDGSVIDEYIVGWNDGQYFSYIATSGLPLRAYHATISLTPLTKKSVRITWKSYFNSELMTKNQFDEFCSFIELFYENSLKALKDSLE</sequence>
<dbReference type="Pfam" id="PF10604">
    <property type="entry name" value="Polyketide_cyc2"/>
    <property type="match status" value="1"/>
</dbReference>
<name>A0A075G3U6_9ARCH</name>
<dbReference type="InterPro" id="IPR023393">
    <property type="entry name" value="START-like_dom_sf"/>
</dbReference>
<accession>A0A075G3U6</accession>
<organism evidence="1">
    <name type="scientific">uncultured marine thaumarchaeote KM3_04_D06</name>
    <dbReference type="NCBI Taxonomy" id="1455965"/>
    <lineage>
        <taxon>Archaea</taxon>
        <taxon>Nitrososphaerota</taxon>
        <taxon>environmental samples</taxon>
    </lineage>
</organism>